<feature type="domain" description="DUF4352" evidence="2">
    <location>
        <begin position="43"/>
        <end position="145"/>
    </location>
</feature>
<comment type="caution">
    <text evidence="3">The sequence shown here is derived from an EMBL/GenBank/DDBJ whole genome shotgun (WGS) entry which is preliminary data.</text>
</comment>
<dbReference type="InterPro" id="IPR029050">
    <property type="entry name" value="Immunoprotect_excell_Ig-like"/>
</dbReference>
<evidence type="ECO:0000256" key="1">
    <source>
        <dbReference type="ARBA" id="ARBA00022729"/>
    </source>
</evidence>
<evidence type="ECO:0000259" key="2">
    <source>
        <dbReference type="Pfam" id="PF11611"/>
    </source>
</evidence>
<dbReference type="RefSeq" id="WP_204464820.1">
    <property type="nucleotide sequence ID" value="NZ_JAFBCV010000002.1"/>
</dbReference>
<dbReference type="Gene3D" id="2.60.40.1240">
    <property type="match status" value="1"/>
</dbReference>
<name>A0ABS2SQI9_9BACI</name>
<keyword evidence="1" id="KW-0732">Signal</keyword>
<proteinExistence type="predicted"/>
<dbReference type="InterPro" id="IPR029051">
    <property type="entry name" value="DUF4352"/>
</dbReference>
<sequence length="157" mass="17462">MKEKVLVLLGLVLCLLLIIGFTKGFNESSEETTTNGEQQIDTNLQQEISGLGIRVNGVTYEEEKADELVVKVDLTIENKRDSSVNFTPMNMSLMDSEHYSYSHASHIDTKGILSGQLGAGRSVSGELAFIVPKGTEFELIYTDHFREGQLFFPIELD</sequence>
<dbReference type="Pfam" id="PF11611">
    <property type="entry name" value="DUF4352"/>
    <property type="match status" value="1"/>
</dbReference>
<protein>
    <recommendedName>
        <fullName evidence="2">DUF4352 domain-containing protein</fullName>
    </recommendedName>
</protein>
<accession>A0ABS2SQI9</accession>
<organism evidence="3 4">
    <name type="scientific">Shouchella xiaoxiensis</name>
    <dbReference type="NCBI Taxonomy" id="766895"/>
    <lineage>
        <taxon>Bacteria</taxon>
        <taxon>Bacillati</taxon>
        <taxon>Bacillota</taxon>
        <taxon>Bacilli</taxon>
        <taxon>Bacillales</taxon>
        <taxon>Bacillaceae</taxon>
        <taxon>Shouchella</taxon>
    </lineage>
</organism>
<gene>
    <name evidence="3" type="ORF">JOC54_001006</name>
</gene>
<keyword evidence="4" id="KW-1185">Reference proteome</keyword>
<dbReference type="Proteomes" id="UP001179280">
    <property type="component" value="Unassembled WGS sequence"/>
</dbReference>
<reference evidence="3" key="1">
    <citation type="submission" date="2021-01" db="EMBL/GenBank/DDBJ databases">
        <title>Genomic Encyclopedia of Type Strains, Phase IV (KMG-IV): sequencing the most valuable type-strain genomes for metagenomic binning, comparative biology and taxonomic classification.</title>
        <authorList>
            <person name="Goeker M."/>
        </authorList>
    </citation>
    <scope>NUCLEOTIDE SEQUENCE</scope>
    <source>
        <strain evidence="3">DSM 21943</strain>
    </source>
</reference>
<evidence type="ECO:0000313" key="3">
    <source>
        <dbReference type="EMBL" id="MBM7837775.1"/>
    </source>
</evidence>
<evidence type="ECO:0000313" key="4">
    <source>
        <dbReference type="Proteomes" id="UP001179280"/>
    </source>
</evidence>
<dbReference type="EMBL" id="JAFBCV010000002">
    <property type="protein sequence ID" value="MBM7837775.1"/>
    <property type="molecule type" value="Genomic_DNA"/>
</dbReference>